<evidence type="ECO:0000313" key="2">
    <source>
        <dbReference type="EMBL" id="WXB90974.1"/>
    </source>
</evidence>
<evidence type="ECO:0000313" key="3">
    <source>
        <dbReference type="Proteomes" id="UP001368328"/>
    </source>
</evidence>
<name>A0ABZ2N0H5_9BACI</name>
<evidence type="ECO:0000256" key="1">
    <source>
        <dbReference type="SAM" id="Coils"/>
    </source>
</evidence>
<protein>
    <submittedName>
        <fullName evidence="2">Uncharacterized protein</fullName>
    </submittedName>
</protein>
<accession>A0ABZ2N0H5</accession>
<proteinExistence type="predicted"/>
<feature type="coiled-coil region" evidence="1">
    <location>
        <begin position="37"/>
        <end position="64"/>
    </location>
</feature>
<gene>
    <name evidence="2" type="ORF">WCV66_12640</name>
</gene>
<keyword evidence="3" id="KW-1185">Reference proteome</keyword>
<organism evidence="2 3">
    <name type="scientific">Metabacillus rhizosphaerae</name>
    <dbReference type="NCBI Taxonomy" id="3117747"/>
    <lineage>
        <taxon>Bacteria</taxon>
        <taxon>Bacillati</taxon>
        <taxon>Bacillota</taxon>
        <taxon>Bacilli</taxon>
        <taxon>Bacillales</taxon>
        <taxon>Bacillaceae</taxon>
        <taxon>Metabacillus</taxon>
    </lineage>
</organism>
<dbReference type="EMBL" id="CP147403">
    <property type="protein sequence ID" value="WXB90974.1"/>
    <property type="molecule type" value="Genomic_DNA"/>
</dbReference>
<reference evidence="2 3" key="1">
    <citation type="submission" date="2024-02" db="EMBL/GenBank/DDBJ databases">
        <title>Seven novel Bacillus-like species.</title>
        <authorList>
            <person name="Liu G."/>
        </authorList>
    </citation>
    <scope>NUCLEOTIDE SEQUENCE [LARGE SCALE GENOMIC DNA]</scope>
    <source>
        <strain evidence="2 3">FJAT-53654</strain>
    </source>
</reference>
<dbReference type="RefSeq" id="WP_338789190.1">
    <property type="nucleotide sequence ID" value="NZ_CP147403.1"/>
</dbReference>
<dbReference type="Proteomes" id="UP001368328">
    <property type="component" value="Chromosome"/>
</dbReference>
<keyword evidence="1" id="KW-0175">Coiled coil</keyword>
<sequence>MLEYDKTGDISNGIEAAQKSIEESIRMNDKLQFKWEMYKMQKQIDGVNRKLDKLEERYNEHEQGLTGNA</sequence>